<organism evidence="1 2">
    <name type="scientific">Lentithecium fluviatile CBS 122367</name>
    <dbReference type="NCBI Taxonomy" id="1168545"/>
    <lineage>
        <taxon>Eukaryota</taxon>
        <taxon>Fungi</taxon>
        <taxon>Dikarya</taxon>
        <taxon>Ascomycota</taxon>
        <taxon>Pezizomycotina</taxon>
        <taxon>Dothideomycetes</taxon>
        <taxon>Pleosporomycetidae</taxon>
        <taxon>Pleosporales</taxon>
        <taxon>Massarineae</taxon>
        <taxon>Lentitheciaceae</taxon>
        <taxon>Lentithecium</taxon>
    </lineage>
</organism>
<reference evidence="1" key="1">
    <citation type="journal article" date="2020" name="Stud. Mycol.">
        <title>101 Dothideomycetes genomes: a test case for predicting lifestyles and emergence of pathogens.</title>
        <authorList>
            <person name="Haridas S."/>
            <person name="Albert R."/>
            <person name="Binder M."/>
            <person name="Bloem J."/>
            <person name="Labutti K."/>
            <person name="Salamov A."/>
            <person name="Andreopoulos B."/>
            <person name="Baker S."/>
            <person name="Barry K."/>
            <person name="Bills G."/>
            <person name="Bluhm B."/>
            <person name="Cannon C."/>
            <person name="Castanera R."/>
            <person name="Culley D."/>
            <person name="Daum C."/>
            <person name="Ezra D."/>
            <person name="Gonzalez J."/>
            <person name="Henrissat B."/>
            <person name="Kuo A."/>
            <person name="Liang C."/>
            <person name="Lipzen A."/>
            <person name="Lutzoni F."/>
            <person name="Magnuson J."/>
            <person name="Mondo S."/>
            <person name="Nolan M."/>
            <person name="Ohm R."/>
            <person name="Pangilinan J."/>
            <person name="Park H.-J."/>
            <person name="Ramirez L."/>
            <person name="Alfaro M."/>
            <person name="Sun H."/>
            <person name="Tritt A."/>
            <person name="Yoshinaga Y."/>
            <person name="Zwiers L.-H."/>
            <person name="Turgeon B."/>
            <person name="Goodwin S."/>
            <person name="Spatafora J."/>
            <person name="Crous P."/>
            <person name="Grigoriev I."/>
        </authorList>
    </citation>
    <scope>NUCLEOTIDE SEQUENCE</scope>
    <source>
        <strain evidence="1">CBS 122367</strain>
    </source>
</reference>
<name>A0A6G1J0Z1_9PLEO</name>
<protein>
    <submittedName>
        <fullName evidence="1">Uncharacterized protein</fullName>
    </submittedName>
</protein>
<evidence type="ECO:0000313" key="2">
    <source>
        <dbReference type="Proteomes" id="UP000799291"/>
    </source>
</evidence>
<dbReference type="EMBL" id="MU005582">
    <property type="protein sequence ID" value="KAF2684174.1"/>
    <property type="molecule type" value="Genomic_DNA"/>
</dbReference>
<sequence>MSWVYVHTGNGEYLAHRNEVLHHFPQLWQHIEENTLIDLPRLASELMVELPARSRKSALQVLKSLFGIFRHHDFWEGKLESRVLDTLYRLFNNDRMNAIHPTRGLRSSRNHFTTLAAFAELTDSRHLAHALLEAFWDHRHTILDYERSHKMPEWANAIEALRGLIPTHEMNKCLQYLARKYNDNLDFGRGRHLRRADWMPAPRAHTMPPVYYRQRIMPHPGYLPLPPPEPLAIGYPSPAHSLNYLDDRDVEMDHMKVEQEILRERVENLEVNQELGVAGGALSPMRAILPY</sequence>
<proteinExistence type="predicted"/>
<dbReference type="OrthoDB" id="10675285at2759"/>
<keyword evidence="2" id="KW-1185">Reference proteome</keyword>
<dbReference type="Proteomes" id="UP000799291">
    <property type="component" value="Unassembled WGS sequence"/>
</dbReference>
<evidence type="ECO:0000313" key="1">
    <source>
        <dbReference type="EMBL" id="KAF2684174.1"/>
    </source>
</evidence>
<accession>A0A6G1J0Z1</accession>
<gene>
    <name evidence="1" type="ORF">K458DRAFT_38354</name>
</gene>
<dbReference type="AlphaFoldDB" id="A0A6G1J0Z1"/>